<evidence type="ECO:0000313" key="2">
    <source>
        <dbReference type="EMBL" id="THE08682.1"/>
    </source>
</evidence>
<dbReference type="EMBL" id="SLUB01000124">
    <property type="protein sequence ID" value="THE08682.1"/>
    <property type="molecule type" value="Genomic_DNA"/>
</dbReference>
<proteinExistence type="predicted"/>
<dbReference type="NCBIfam" id="NF033539">
    <property type="entry name" value="transpos_IS1380"/>
    <property type="match status" value="1"/>
</dbReference>
<dbReference type="AlphaFoldDB" id="A0A4S3PJC1"/>
<gene>
    <name evidence="2" type="ORF">E1I69_24030</name>
</gene>
<dbReference type="OrthoDB" id="9815173at2"/>
<feature type="domain" description="Transposase DDE" evidence="1">
    <location>
        <begin position="14"/>
        <end position="442"/>
    </location>
</feature>
<organism evidence="2 3">
    <name type="scientific">Bacillus timonensis</name>
    <dbReference type="NCBI Taxonomy" id="1033734"/>
    <lineage>
        <taxon>Bacteria</taxon>
        <taxon>Bacillati</taxon>
        <taxon>Bacillota</taxon>
        <taxon>Bacilli</taxon>
        <taxon>Bacillales</taxon>
        <taxon>Bacillaceae</taxon>
        <taxon>Bacillus</taxon>
    </lineage>
</organism>
<keyword evidence="3" id="KW-1185">Reference proteome</keyword>
<dbReference type="Pfam" id="PF13701">
    <property type="entry name" value="DDE_Tnp_1_4"/>
    <property type="match status" value="1"/>
</dbReference>
<protein>
    <submittedName>
        <fullName evidence="2">IS1380 family transposase</fullName>
    </submittedName>
</protein>
<sequence>MKLVKFILEDSDDTLTTHSGLGLIGLLLSKTKFYKRFSSLKVPEIKSSPAILNGDVTTSYVGLLCQGKNDFDHIEEFRDDPFFYRALDIQVVPSSPTLRQRLDQIAKVTGWKSIVLEESAKLIRQFDSPVTPTITSDKKSYVPLDIDVSPFDNSNTKKEGVSRTYKGCDGYSPNFSYLGQEGYVVNVELREGSTHVQKDTEKFLEKSIIYSRMITDLSLLVRMDAGNDSVENLKVCVNEKADFIIKRNPRREKPENWLMVAEQFGKCVQEREGKRVFYGALETTPKGMKKAIRQVYKVTERTIDKNGQILLVPDVEFESYWTTLPNETEEIISLYHEHGTCEQFHSELKTDLDLERFPSGKFATNELILHLGCLTYNLLRIIGQESLKSGDAPLKRKVFRRRVKTVIQNLITLAAKLVKHSRRIYLKFGNHSPWFPTFKRLYLSFST</sequence>
<evidence type="ECO:0000259" key="1">
    <source>
        <dbReference type="Pfam" id="PF13701"/>
    </source>
</evidence>
<dbReference type="InterPro" id="IPR012337">
    <property type="entry name" value="RNaseH-like_sf"/>
</dbReference>
<dbReference type="InterPro" id="IPR025668">
    <property type="entry name" value="Tnp_DDE_dom"/>
</dbReference>
<dbReference type="RefSeq" id="WP_136382016.1">
    <property type="nucleotide sequence ID" value="NZ_SLUB01000124.1"/>
</dbReference>
<dbReference type="SUPFAM" id="SSF53098">
    <property type="entry name" value="Ribonuclease H-like"/>
    <property type="match status" value="1"/>
</dbReference>
<name>A0A4S3PJC1_9BACI</name>
<reference evidence="2 3" key="1">
    <citation type="journal article" date="2019" name="Indoor Air">
        <title>Impacts of indoor surface finishes on bacterial viability.</title>
        <authorList>
            <person name="Hu J."/>
            <person name="Maamar S.B."/>
            <person name="Glawe A.J."/>
            <person name="Gottel N."/>
            <person name="Gilbert J.A."/>
            <person name="Hartmann E.M."/>
        </authorList>
    </citation>
    <scope>NUCLEOTIDE SEQUENCE [LARGE SCALE GENOMIC DNA]</scope>
    <source>
        <strain evidence="2 3">AF060A6</strain>
    </source>
</reference>
<accession>A0A4S3PJC1</accession>
<comment type="caution">
    <text evidence="2">The sequence shown here is derived from an EMBL/GenBank/DDBJ whole genome shotgun (WGS) entry which is preliminary data.</text>
</comment>
<dbReference type="InterPro" id="IPR047960">
    <property type="entry name" value="Transpos_IS1380"/>
</dbReference>
<dbReference type="Proteomes" id="UP000306477">
    <property type="component" value="Unassembled WGS sequence"/>
</dbReference>
<evidence type="ECO:0000313" key="3">
    <source>
        <dbReference type="Proteomes" id="UP000306477"/>
    </source>
</evidence>